<feature type="domain" description="PKD" evidence="1">
    <location>
        <begin position="158"/>
        <end position="243"/>
    </location>
</feature>
<dbReference type="InterPro" id="IPR013783">
    <property type="entry name" value="Ig-like_fold"/>
</dbReference>
<dbReference type="PROSITE" id="PS50093">
    <property type="entry name" value="PKD"/>
    <property type="match status" value="1"/>
</dbReference>
<evidence type="ECO:0000259" key="1">
    <source>
        <dbReference type="PROSITE" id="PS50093"/>
    </source>
</evidence>
<comment type="caution">
    <text evidence="2">The sequence shown here is derived from an EMBL/GenBank/DDBJ whole genome shotgun (WGS) entry which is preliminary data.</text>
</comment>
<sequence length="243" mass="24398">MWIRRCAVLGACDNIDMNIKFLSFLTALVLGLPLLAGAAATGTPAQAQAAPPAKAVSVAVCFTPGITLKRGSSGADVTRLQQFLAQDKSIYPEGSITGTYGPLTETAVKRFQVKNGIVSSGTPGTTGYGAVGPRTAAAMTAGCVGSTVGTTNAIGGFIAVSPYTGGSSRAISVQVTVNAANSCNAATYLLDYGDSTGKAPISVPAGACKAVTSIVNHTYQLAGTYQVTLSAGSHKTSVTVAVN</sequence>
<dbReference type="CDD" id="cd00146">
    <property type="entry name" value="PKD"/>
    <property type="match status" value="1"/>
</dbReference>
<dbReference type="SUPFAM" id="SSF49299">
    <property type="entry name" value="PKD domain"/>
    <property type="match status" value="1"/>
</dbReference>
<dbReference type="InterPro" id="IPR002477">
    <property type="entry name" value="Peptidoglycan-bd-like"/>
</dbReference>
<name>A0A0G1VNX0_9BACT</name>
<protein>
    <submittedName>
        <fullName evidence="2">Spore cortex-lytic enzyme</fullName>
    </submittedName>
</protein>
<dbReference type="EMBL" id="LCPZ01000017">
    <property type="protein sequence ID" value="KKW08151.1"/>
    <property type="molecule type" value="Genomic_DNA"/>
</dbReference>
<dbReference type="InterPro" id="IPR036365">
    <property type="entry name" value="PGBD-like_sf"/>
</dbReference>
<gene>
    <name evidence="2" type="ORF">UY44_C0017G0009</name>
</gene>
<dbReference type="Gene3D" id="2.60.40.10">
    <property type="entry name" value="Immunoglobulins"/>
    <property type="match status" value="1"/>
</dbReference>
<accession>A0A0G1VNX0</accession>
<dbReference type="Pfam" id="PF01471">
    <property type="entry name" value="PG_binding_1"/>
    <property type="match status" value="1"/>
</dbReference>
<dbReference type="Gene3D" id="1.10.101.10">
    <property type="entry name" value="PGBD-like superfamily/PGBD"/>
    <property type="match status" value="1"/>
</dbReference>
<dbReference type="InterPro" id="IPR035986">
    <property type="entry name" value="PKD_dom_sf"/>
</dbReference>
<proteinExistence type="predicted"/>
<evidence type="ECO:0000313" key="2">
    <source>
        <dbReference type="EMBL" id="KKW08151.1"/>
    </source>
</evidence>
<evidence type="ECO:0000313" key="3">
    <source>
        <dbReference type="Proteomes" id="UP000033965"/>
    </source>
</evidence>
<dbReference type="SUPFAM" id="SSF47090">
    <property type="entry name" value="PGBD-like"/>
    <property type="match status" value="1"/>
</dbReference>
<dbReference type="InterPro" id="IPR000601">
    <property type="entry name" value="PKD_dom"/>
</dbReference>
<reference evidence="2 3" key="1">
    <citation type="journal article" date="2015" name="Nature">
        <title>rRNA introns, odd ribosomes, and small enigmatic genomes across a large radiation of phyla.</title>
        <authorList>
            <person name="Brown C.T."/>
            <person name="Hug L.A."/>
            <person name="Thomas B.C."/>
            <person name="Sharon I."/>
            <person name="Castelle C.J."/>
            <person name="Singh A."/>
            <person name="Wilkins M.J."/>
            <person name="Williams K.H."/>
            <person name="Banfield J.F."/>
        </authorList>
    </citation>
    <scope>NUCLEOTIDE SEQUENCE [LARGE SCALE GENOMIC DNA]</scope>
</reference>
<organism evidence="2 3">
    <name type="scientific">Candidatus Kaiserbacteria bacterium GW2011_GWA2_49_19</name>
    <dbReference type="NCBI Taxonomy" id="1618669"/>
    <lineage>
        <taxon>Bacteria</taxon>
        <taxon>Candidatus Kaiseribacteriota</taxon>
    </lineage>
</organism>
<dbReference type="Proteomes" id="UP000033965">
    <property type="component" value="Unassembled WGS sequence"/>
</dbReference>
<dbReference type="AlphaFoldDB" id="A0A0G1VNX0"/>
<dbReference type="Pfam" id="PF00801">
    <property type="entry name" value="PKD"/>
    <property type="match status" value="1"/>
</dbReference>
<dbReference type="InterPro" id="IPR036366">
    <property type="entry name" value="PGBDSf"/>
</dbReference>